<evidence type="ECO:0000256" key="1">
    <source>
        <dbReference type="SAM" id="SignalP"/>
    </source>
</evidence>
<dbReference type="SUPFAM" id="SSF51182">
    <property type="entry name" value="RmlC-like cupins"/>
    <property type="match status" value="1"/>
</dbReference>
<dbReference type="InterPro" id="IPR011051">
    <property type="entry name" value="RmlC_Cupin_sf"/>
</dbReference>
<proteinExistence type="predicted"/>
<feature type="chain" id="PRO_5047056302" evidence="1">
    <location>
        <begin position="23"/>
        <end position="166"/>
    </location>
</feature>
<dbReference type="CDD" id="cd06989">
    <property type="entry name" value="cupin_DRT102"/>
    <property type="match status" value="1"/>
</dbReference>
<protein>
    <submittedName>
        <fullName evidence="3">Cupin domain-containing protein</fullName>
    </submittedName>
</protein>
<dbReference type="RefSeq" id="WP_202831759.1">
    <property type="nucleotide sequence ID" value="NZ_JAETWB010000003.1"/>
</dbReference>
<feature type="domain" description="ChrR-like cupin" evidence="2">
    <location>
        <begin position="40"/>
        <end position="151"/>
    </location>
</feature>
<dbReference type="Pfam" id="PF12973">
    <property type="entry name" value="Cupin_7"/>
    <property type="match status" value="1"/>
</dbReference>
<evidence type="ECO:0000313" key="4">
    <source>
        <dbReference type="Proteomes" id="UP000660885"/>
    </source>
</evidence>
<keyword evidence="4" id="KW-1185">Reference proteome</keyword>
<accession>A0ABS1U1W1</accession>
<sequence>MRKREFAAAALAAAVAPLAARAQGGGQGATQGAHGHGPHATVQPNALRWSAPAAYARGAQLAVLHGDPSKEGMYVVRLRVPAGFRIAAHTHPNDENVTVLSGSFNIGTGDRLDEAKGERVAAGGYSFVAKGMTHYAWFTEDTELQLHGMGPQGIRYVNPADDPRNQ</sequence>
<dbReference type="Gene3D" id="2.60.120.10">
    <property type="entry name" value="Jelly Rolls"/>
    <property type="match status" value="1"/>
</dbReference>
<keyword evidence="1" id="KW-0732">Signal</keyword>
<comment type="caution">
    <text evidence="3">The sequence shown here is derived from an EMBL/GenBank/DDBJ whole genome shotgun (WGS) entry which is preliminary data.</text>
</comment>
<dbReference type="Proteomes" id="UP000660885">
    <property type="component" value="Unassembled WGS sequence"/>
</dbReference>
<organism evidence="3 4">
    <name type="scientific">Belnapia arida</name>
    <dbReference type="NCBI Taxonomy" id="2804533"/>
    <lineage>
        <taxon>Bacteria</taxon>
        <taxon>Pseudomonadati</taxon>
        <taxon>Pseudomonadota</taxon>
        <taxon>Alphaproteobacteria</taxon>
        <taxon>Acetobacterales</taxon>
        <taxon>Roseomonadaceae</taxon>
        <taxon>Belnapia</taxon>
    </lineage>
</organism>
<dbReference type="InterPro" id="IPR014710">
    <property type="entry name" value="RmlC-like_jellyroll"/>
</dbReference>
<dbReference type="InterPro" id="IPR025979">
    <property type="entry name" value="ChrR-like_cupin_dom"/>
</dbReference>
<feature type="signal peptide" evidence="1">
    <location>
        <begin position="1"/>
        <end position="22"/>
    </location>
</feature>
<dbReference type="EMBL" id="JAETWB010000003">
    <property type="protein sequence ID" value="MBL6078653.1"/>
    <property type="molecule type" value="Genomic_DNA"/>
</dbReference>
<reference evidence="3 4" key="1">
    <citation type="submission" date="2021-01" db="EMBL/GenBank/DDBJ databases">
        <title>Belnapia mucosa sp. nov. and Belnapia arida sp. nov., isolated from the Tabernas Desert (Almeria, Spain).</title>
        <authorList>
            <person name="Molina-Menor E."/>
            <person name="Vidal-Verdu A."/>
            <person name="Calonge A."/>
            <person name="Satari L."/>
            <person name="Pereto J."/>
            <person name="Porcar M."/>
        </authorList>
    </citation>
    <scope>NUCLEOTIDE SEQUENCE [LARGE SCALE GENOMIC DNA]</scope>
    <source>
        <strain evidence="3 4">T18</strain>
    </source>
</reference>
<gene>
    <name evidence="3" type="ORF">JMJ56_11600</name>
</gene>
<name>A0ABS1U1W1_9PROT</name>
<evidence type="ECO:0000259" key="2">
    <source>
        <dbReference type="Pfam" id="PF12973"/>
    </source>
</evidence>
<evidence type="ECO:0000313" key="3">
    <source>
        <dbReference type="EMBL" id="MBL6078653.1"/>
    </source>
</evidence>